<protein>
    <recommendedName>
        <fullName evidence="3">Sulfurtransferase</fullName>
    </recommendedName>
</protein>
<evidence type="ECO:0000256" key="2">
    <source>
        <dbReference type="ARBA" id="ARBA00047549"/>
    </source>
</evidence>
<reference evidence="6" key="1">
    <citation type="journal article" date="2015" name="Genome">
        <title>Whole Genome Sequence of the Non-Microcystin-Producing Microcystis aeruginosa Strain NIES-44.</title>
        <authorList>
            <person name="Okano K."/>
            <person name="Miyata N."/>
            <person name="Ozaki Y."/>
        </authorList>
    </citation>
    <scope>NUCLEOTIDE SEQUENCE [LARGE SCALE GENOMIC DNA]</scope>
    <source>
        <strain evidence="6">NIES-44</strain>
    </source>
</reference>
<dbReference type="Pfam" id="PF00581">
    <property type="entry name" value="Rhodanese"/>
    <property type="match status" value="2"/>
</dbReference>
<dbReference type="PROSITE" id="PS00683">
    <property type="entry name" value="RHODANESE_2"/>
    <property type="match status" value="1"/>
</dbReference>
<comment type="catalytic activity">
    <reaction evidence="2">
        <text>thiosulfate + hydrogen cyanide = thiocyanate + sulfite + 2 H(+)</text>
        <dbReference type="Rhea" id="RHEA:16881"/>
        <dbReference type="ChEBI" id="CHEBI:15378"/>
        <dbReference type="ChEBI" id="CHEBI:17359"/>
        <dbReference type="ChEBI" id="CHEBI:18022"/>
        <dbReference type="ChEBI" id="CHEBI:18407"/>
        <dbReference type="ChEBI" id="CHEBI:33542"/>
        <dbReference type="EC" id="2.8.1.1"/>
    </reaction>
</comment>
<accession>A0A0A1VQS1</accession>
<dbReference type="Gene3D" id="3.40.250.10">
    <property type="entry name" value="Rhodanese-like domain"/>
    <property type="match status" value="2"/>
</dbReference>
<dbReference type="InterPro" id="IPR036873">
    <property type="entry name" value="Rhodanese-like_dom_sf"/>
</dbReference>
<sequence>MKPKLRQGKGLSLGRFQSRPLTFFTLVLLCILTFTLAPSSPLMATSKSETKIDFVSPAWVAQNLNDPKLKILDVRINPLEYITGHLPKAVNIADNNFRGPNGFLPVQYWQEDKIGSLFAAAGITNGDRVVVYSDGRDVLGATMVAYLLERSGFRDVAVLDGGFKGYKGSEQKVTKEFPKYQPGSFTVRDNPSIRVNLAEVEKLIGKPDVVFIDPRPEELFQGKQDIWLRNGHIPGAKNIPWPTFTEANNPDESLKNPHKLKSLDEIRKILAQRNIKPSDNIIVSCSTGREATLQYVVLKHLLGYPKVRIYEGSWTEYSTTELPVATGPEKAV</sequence>
<evidence type="ECO:0000313" key="5">
    <source>
        <dbReference type="EMBL" id="GAL91929.1"/>
    </source>
</evidence>
<dbReference type="EMBL" id="BBPA01000015">
    <property type="protein sequence ID" value="GAL91929.1"/>
    <property type="molecule type" value="Genomic_DNA"/>
</dbReference>
<dbReference type="InterPro" id="IPR051126">
    <property type="entry name" value="Thiosulfate_sulfurtransferase"/>
</dbReference>
<dbReference type="InterPro" id="IPR001763">
    <property type="entry name" value="Rhodanese-like_dom"/>
</dbReference>
<evidence type="ECO:0000313" key="6">
    <source>
        <dbReference type="Proteomes" id="UP000030321"/>
    </source>
</evidence>
<keyword evidence="1" id="KW-0677">Repeat</keyword>
<feature type="domain" description="Rhodanese" evidence="4">
    <location>
        <begin position="205"/>
        <end position="326"/>
    </location>
</feature>
<dbReference type="InterPro" id="IPR001307">
    <property type="entry name" value="Thiosulphate_STrfase_CS"/>
</dbReference>
<evidence type="ECO:0000256" key="1">
    <source>
        <dbReference type="ARBA" id="ARBA00022737"/>
    </source>
</evidence>
<comment type="caution">
    <text evidence="5">The sequence shown here is derived from an EMBL/GenBank/DDBJ whole genome shotgun (WGS) entry which is preliminary data.</text>
</comment>
<organism evidence="5 6">
    <name type="scientific">Microcystis aeruginosa NIES-44</name>
    <dbReference type="NCBI Taxonomy" id="449439"/>
    <lineage>
        <taxon>Bacteria</taxon>
        <taxon>Bacillati</taxon>
        <taxon>Cyanobacteriota</taxon>
        <taxon>Cyanophyceae</taxon>
        <taxon>Oscillatoriophycideae</taxon>
        <taxon>Chroococcales</taxon>
        <taxon>Microcystaceae</taxon>
        <taxon>Microcystis</taxon>
    </lineage>
</organism>
<dbReference type="PANTHER" id="PTHR43855">
    <property type="entry name" value="THIOSULFATE SULFURTRANSFERASE"/>
    <property type="match status" value="1"/>
</dbReference>
<dbReference type="PANTHER" id="PTHR43855:SF1">
    <property type="entry name" value="THIOSULFATE SULFURTRANSFERASE"/>
    <property type="match status" value="1"/>
</dbReference>
<keyword evidence="3 5" id="KW-0808">Transferase</keyword>
<dbReference type="SMART" id="SM00450">
    <property type="entry name" value="RHOD"/>
    <property type="match status" value="2"/>
</dbReference>
<feature type="domain" description="Rhodanese" evidence="4">
    <location>
        <begin position="65"/>
        <end position="175"/>
    </location>
</feature>
<dbReference type="Proteomes" id="UP000030321">
    <property type="component" value="Unassembled WGS sequence"/>
</dbReference>
<proteinExistence type="predicted"/>
<dbReference type="CDD" id="cd01448">
    <property type="entry name" value="TST_Repeat_1"/>
    <property type="match status" value="1"/>
</dbReference>
<dbReference type="AlphaFoldDB" id="A0A0A1VQS1"/>
<dbReference type="CDD" id="cd01449">
    <property type="entry name" value="TST_Repeat_2"/>
    <property type="match status" value="1"/>
</dbReference>
<evidence type="ECO:0000256" key="3">
    <source>
        <dbReference type="RuleBase" id="RU000507"/>
    </source>
</evidence>
<gene>
    <name evidence="5" type="ORF">N44_00217</name>
</gene>
<dbReference type="SUPFAM" id="SSF52821">
    <property type="entry name" value="Rhodanese/Cell cycle control phosphatase"/>
    <property type="match status" value="2"/>
</dbReference>
<evidence type="ECO:0000259" key="4">
    <source>
        <dbReference type="PROSITE" id="PS50206"/>
    </source>
</evidence>
<name>A0A0A1VQS1_MICAE</name>
<dbReference type="PROSITE" id="PS50206">
    <property type="entry name" value="RHODANESE_3"/>
    <property type="match status" value="2"/>
</dbReference>
<dbReference type="RefSeq" id="WP_045357404.1">
    <property type="nucleotide sequence ID" value="NZ_BBPA01000015.1"/>
</dbReference>
<dbReference type="GO" id="GO:0004792">
    <property type="term" value="F:thiosulfate-cyanide sulfurtransferase activity"/>
    <property type="evidence" value="ECO:0007669"/>
    <property type="project" value="UniProtKB-EC"/>
</dbReference>